<feature type="compositionally biased region" description="Basic and acidic residues" evidence="1">
    <location>
        <begin position="327"/>
        <end position="339"/>
    </location>
</feature>
<evidence type="ECO:0000256" key="1">
    <source>
        <dbReference type="SAM" id="MobiDB-lite"/>
    </source>
</evidence>
<dbReference type="PANTHER" id="PTHR21450:SF2">
    <property type="entry name" value="FAMILY PROTEIN, PUTATIVE (DUF630 AND DUF632)-RELATED"/>
    <property type="match status" value="1"/>
</dbReference>
<keyword evidence="5" id="KW-1185">Reference proteome</keyword>
<proteinExistence type="predicted"/>
<evidence type="ECO:0000259" key="2">
    <source>
        <dbReference type="Pfam" id="PF04782"/>
    </source>
</evidence>
<accession>A0ABD3U948</accession>
<dbReference type="AlphaFoldDB" id="A0ABD3U948"/>
<feature type="compositionally biased region" description="Basic and acidic residues" evidence="1">
    <location>
        <begin position="272"/>
        <end position="284"/>
    </location>
</feature>
<evidence type="ECO:0000313" key="5">
    <source>
        <dbReference type="Proteomes" id="UP001634393"/>
    </source>
</evidence>
<evidence type="ECO:0000259" key="3">
    <source>
        <dbReference type="Pfam" id="PF04783"/>
    </source>
</evidence>
<dbReference type="PANTHER" id="PTHR21450">
    <property type="entry name" value="PROTEIN ALTERED PHOSPHATE STARVATION RESPONSE 1"/>
    <property type="match status" value="1"/>
</dbReference>
<dbReference type="InterPro" id="IPR006868">
    <property type="entry name" value="DUF630"/>
</dbReference>
<feature type="domain" description="DUF632" evidence="2">
    <location>
        <begin position="468"/>
        <end position="573"/>
    </location>
</feature>
<feature type="region of interest" description="Disordered" evidence="1">
    <location>
        <begin position="249"/>
        <end position="294"/>
    </location>
</feature>
<name>A0ABD3U948_9LAMI</name>
<dbReference type="Proteomes" id="UP001634393">
    <property type="component" value="Unassembled WGS sequence"/>
</dbReference>
<gene>
    <name evidence="4" type="ORF">ACJIZ3_002923</name>
</gene>
<feature type="compositionally biased region" description="Low complexity" evidence="1">
    <location>
        <begin position="340"/>
        <end position="350"/>
    </location>
</feature>
<dbReference type="Pfam" id="PF04782">
    <property type="entry name" value="DUF632"/>
    <property type="match status" value="2"/>
</dbReference>
<dbReference type="Pfam" id="PF04783">
    <property type="entry name" value="DUF630"/>
    <property type="match status" value="1"/>
</dbReference>
<dbReference type="EMBL" id="JBJXBP010000002">
    <property type="protein sequence ID" value="KAL3845520.1"/>
    <property type="molecule type" value="Genomic_DNA"/>
</dbReference>
<feature type="domain" description="DUF630" evidence="3">
    <location>
        <begin position="1"/>
        <end position="57"/>
    </location>
</feature>
<feature type="region of interest" description="Disordered" evidence="1">
    <location>
        <begin position="203"/>
        <end position="222"/>
    </location>
</feature>
<reference evidence="4 5" key="1">
    <citation type="submission" date="2024-12" db="EMBL/GenBank/DDBJ databases">
        <title>The unique morphological basis and parallel evolutionary history of personate flowers in Penstemon.</title>
        <authorList>
            <person name="Depatie T.H."/>
            <person name="Wessinger C.A."/>
        </authorList>
    </citation>
    <scope>NUCLEOTIDE SEQUENCE [LARGE SCALE GENOMIC DNA]</scope>
    <source>
        <strain evidence="4">WTNN_2</strain>
        <tissue evidence="4">Leaf</tissue>
    </source>
</reference>
<evidence type="ECO:0000313" key="4">
    <source>
        <dbReference type="EMBL" id="KAL3845520.1"/>
    </source>
</evidence>
<organism evidence="4 5">
    <name type="scientific">Penstemon smallii</name>
    <dbReference type="NCBI Taxonomy" id="265156"/>
    <lineage>
        <taxon>Eukaryota</taxon>
        <taxon>Viridiplantae</taxon>
        <taxon>Streptophyta</taxon>
        <taxon>Embryophyta</taxon>
        <taxon>Tracheophyta</taxon>
        <taxon>Spermatophyta</taxon>
        <taxon>Magnoliopsida</taxon>
        <taxon>eudicotyledons</taxon>
        <taxon>Gunneridae</taxon>
        <taxon>Pentapetalae</taxon>
        <taxon>asterids</taxon>
        <taxon>lamiids</taxon>
        <taxon>Lamiales</taxon>
        <taxon>Plantaginaceae</taxon>
        <taxon>Cheloneae</taxon>
        <taxon>Penstemon</taxon>
    </lineage>
</organism>
<feature type="region of interest" description="Disordered" evidence="1">
    <location>
        <begin position="327"/>
        <end position="350"/>
    </location>
</feature>
<feature type="region of interest" description="Disordered" evidence="1">
    <location>
        <begin position="71"/>
        <end position="111"/>
    </location>
</feature>
<sequence length="726" mass="81684">MGCSESKSEDLPLASRCRERRELIRAAANHRYALASAHVSYFRSLKYVGDALRKFVDEVLITTSPSSSPSLILPPNFKTKHDSDEDEEESHLHISGSSSEEDEEVRTSPIPHYYNYPGGGFNGYGSYGGQGFGEGMGNDPFMYPYQYVDPLYYTNNSNAYYMNKSAPATRTEPAISPFGDFFNLFDGGYYSSGGGYGYVLNSSGPDSSEVREREGIPELEEETEDEVYIVRFKGKKMKDNGKMNYEASSFHSKAAPPVHRNRGGSSRSLPPHKSESSMESEKPSKPPLYSKGKSWIEQFPNGEMAGSVSFTDEKGSPVDEGHVKKSFEVEGRSKQDIADSSKSSSVSLLSPHGTRNLREVVAEIRNEFEIASSYGKEVAMMLEVGKMPYHPSFLRVLISRILYLISPSLSLRDPPSLQSSKVASRTMKLAKSYFEDVGKDVKAKVCNISLILDKLYAWEQKLYKEVKQGAESSKIYAAQASVMRLLTTLDVSIKAIDAISRRIHKLRDEELQPQVAALIQGLIRMWKAMLKCHQKQFQAIMESKTRKLKAKTGLQTESNSRATIELEKELHTLDGTVPYSPGQLGAPPIFVLCNDWHQAMESIPEARVAKAINTFATSFRQLWEKQEYLSKDYEKQLRTQCMGRVKLEDEENTVSRSNSGISPLDDLKVDLDSTRQRLIEERMKHKDAMNYEIRGLVPIFKALENITSEALKVHEDVRLQHLETRL</sequence>
<comment type="caution">
    <text evidence="4">The sequence shown here is derived from an EMBL/GenBank/DDBJ whole genome shotgun (WGS) entry which is preliminary data.</text>
</comment>
<dbReference type="InterPro" id="IPR006867">
    <property type="entry name" value="DUF632"/>
</dbReference>
<feature type="domain" description="DUF632" evidence="2">
    <location>
        <begin position="585"/>
        <end position="620"/>
    </location>
</feature>
<protein>
    <submittedName>
        <fullName evidence="4">Uncharacterized protein</fullName>
    </submittedName>
</protein>